<dbReference type="PANTHER" id="PTHR42879:SF2">
    <property type="entry name" value="3-OXOACYL-[ACYL-CARRIER-PROTEIN] REDUCTASE FABG"/>
    <property type="match status" value="1"/>
</dbReference>
<dbReference type="PRINTS" id="PR00080">
    <property type="entry name" value="SDRFAMILY"/>
</dbReference>
<dbReference type="EMBL" id="CAFBPB010000019">
    <property type="protein sequence ID" value="CAB4997963.1"/>
    <property type="molecule type" value="Genomic_DNA"/>
</dbReference>
<dbReference type="InterPro" id="IPR036291">
    <property type="entry name" value="NAD(P)-bd_dom_sf"/>
</dbReference>
<dbReference type="GO" id="GO:0016491">
    <property type="term" value="F:oxidoreductase activity"/>
    <property type="evidence" value="ECO:0007669"/>
    <property type="project" value="UniProtKB-KW"/>
</dbReference>
<gene>
    <name evidence="3" type="ORF">UFOPK4049_00248</name>
</gene>
<dbReference type="InterPro" id="IPR002347">
    <property type="entry name" value="SDR_fam"/>
</dbReference>
<dbReference type="FunFam" id="3.40.50.720:FF:000173">
    <property type="entry name" value="3-oxoacyl-[acyl-carrier protein] reductase"/>
    <property type="match status" value="1"/>
</dbReference>
<dbReference type="AlphaFoldDB" id="A0A6J7P4B1"/>
<dbReference type="CDD" id="cd05233">
    <property type="entry name" value="SDR_c"/>
    <property type="match status" value="1"/>
</dbReference>
<accession>A0A6J7P4B1</accession>
<proteinExistence type="inferred from homology"/>
<sequence length="253" mass="26063">MKLKTDLTGQIAVVAGGASGIGASCAKSIAANGAHVVILDLNLDGANAIAAEIKAAGGKAEGRQLDVTNEDAVKKSVASILADHKKIEILVNAVGVTGPTGVPSHELSLDDYRKTFEINFYSAISLQSAVMPQMLEHGYGRIMQIASIAGKEGNPNMGPYASTKAALIGHVKSSAKEVASKGVTINSVAPAVVRSPINDNTAPEVLAYMISRIPMGRIGEPEEVGDLVAFVVSPAASFTTGFVFDLTGGRATY</sequence>
<name>A0A6J7P4B1_9ZZZZ</name>
<dbReference type="InterPro" id="IPR050259">
    <property type="entry name" value="SDR"/>
</dbReference>
<keyword evidence="2" id="KW-0560">Oxidoreductase</keyword>
<dbReference type="PRINTS" id="PR00081">
    <property type="entry name" value="GDHRDH"/>
</dbReference>
<organism evidence="3">
    <name type="scientific">freshwater metagenome</name>
    <dbReference type="NCBI Taxonomy" id="449393"/>
    <lineage>
        <taxon>unclassified sequences</taxon>
        <taxon>metagenomes</taxon>
        <taxon>ecological metagenomes</taxon>
    </lineage>
</organism>
<protein>
    <submittedName>
        <fullName evidence="3">Unannotated protein</fullName>
    </submittedName>
</protein>
<dbReference type="PANTHER" id="PTHR42879">
    <property type="entry name" value="3-OXOACYL-(ACYL-CARRIER-PROTEIN) REDUCTASE"/>
    <property type="match status" value="1"/>
</dbReference>
<dbReference type="PROSITE" id="PS51257">
    <property type="entry name" value="PROKAR_LIPOPROTEIN"/>
    <property type="match status" value="1"/>
</dbReference>
<dbReference type="SUPFAM" id="SSF51735">
    <property type="entry name" value="NAD(P)-binding Rossmann-fold domains"/>
    <property type="match status" value="1"/>
</dbReference>
<evidence type="ECO:0000256" key="2">
    <source>
        <dbReference type="ARBA" id="ARBA00023002"/>
    </source>
</evidence>
<evidence type="ECO:0000256" key="1">
    <source>
        <dbReference type="ARBA" id="ARBA00006484"/>
    </source>
</evidence>
<comment type="similarity">
    <text evidence="1">Belongs to the short-chain dehydrogenases/reductases (SDR) family.</text>
</comment>
<reference evidence="3" key="1">
    <citation type="submission" date="2020-05" db="EMBL/GenBank/DDBJ databases">
        <authorList>
            <person name="Chiriac C."/>
            <person name="Salcher M."/>
            <person name="Ghai R."/>
            <person name="Kavagutti S V."/>
        </authorList>
    </citation>
    <scope>NUCLEOTIDE SEQUENCE</scope>
</reference>
<dbReference type="Pfam" id="PF13561">
    <property type="entry name" value="adh_short_C2"/>
    <property type="match status" value="1"/>
</dbReference>
<evidence type="ECO:0000313" key="3">
    <source>
        <dbReference type="EMBL" id="CAB4997963.1"/>
    </source>
</evidence>
<dbReference type="Gene3D" id="3.40.50.720">
    <property type="entry name" value="NAD(P)-binding Rossmann-like Domain"/>
    <property type="match status" value="1"/>
</dbReference>